<evidence type="ECO:0000256" key="4">
    <source>
        <dbReference type="ARBA" id="ARBA00022496"/>
    </source>
</evidence>
<gene>
    <name evidence="17" type="ORF">Q0590_33115</name>
</gene>
<sequence>MKKLLMPLALMALPFFAWAQLTISGRITDAADQEPLPGVHVLVQNTYKGSFSLSDGTYTLTGLKPGNYVLEVSFVGYEKRIQPVELTESTSLDFALNRATILADEVIVQATRASENSPTTFTNISTEEIRERNFGQDLPFLLNQTPSVVVTSDAGAGVGYTGIRIRGSDPTRINVTINGIPYNDAESQGTFWVNMPDFASSVENIQIQRGVGTSTNGAGAFGASLNIQTNTLKQEAYAEIDNSYGSFNTWRHTVKVGSGLIAGKWSFDGRLSKISSDGYIDRAKSDLGSYFVSGGYHGKSTLVKLNIFSGKEVTYQAWYGTPESRIRNDRQGMLAYIDRNGLSEADAANLLNSGRTYNYYTYDNQVDNYQQDNYQLILSQEINKHWNINGALHLTRGKGYYEEFRPDNDFADYKLPDLTIGDSVIASTDLIRRRWLDNYFYGFTYSANYTSLGRLSATLGGGWNRYKGKHFGEIIWARFAGNSNIRERYYENDATKTDFNIFAKANYRFTDQFLAYVDLQYRRIDYSFLGFDTNLNNVQQATELHFFNPKAGLTYQLNNQNNIYLSYSIGNREPTRDDFTQSTPQSRPKHETLRNLEVGYRKGGKNLTWGINYYLMDYKNQLVLTGQINDVGAYSRTNIPKSYRTGVELDVTAKLLPALQWSGNTTISSNKIRNYNEFIDNYDLGDQTLLTYSSTDIAFSPKVMAGSTFSYTPVKNLGLHFISKYVGSQYLDNTSSESRKLDAFFVNDVRINYTLRTKFIREVGLNLLVNNIFDELYEPNGYTYSYIYDARVVTENFYYPQAGTNFLASVTLKF</sequence>
<dbReference type="EMBL" id="JAUKPO010000045">
    <property type="protein sequence ID" value="MDO1451162.1"/>
    <property type="molecule type" value="Genomic_DNA"/>
</dbReference>
<feature type="signal peptide" evidence="14">
    <location>
        <begin position="1"/>
        <end position="19"/>
    </location>
</feature>
<reference evidence="17" key="1">
    <citation type="submission" date="2023-07" db="EMBL/GenBank/DDBJ databases">
        <title>The genome sequence of Rhodocytophaga aerolata KACC 12507.</title>
        <authorList>
            <person name="Zhang X."/>
        </authorList>
    </citation>
    <scope>NUCLEOTIDE SEQUENCE</scope>
    <source>
        <strain evidence="17">KACC 12507</strain>
    </source>
</reference>
<evidence type="ECO:0000256" key="9">
    <source>
        <dbReference type="ARBA" id="ARBA00023077"/>
    </source>
</evidence>
<evidence type="ECO:0000256" key="13">
    <source>
        <dbReference type="RuleBase" id="RU003357"/>
    </source>
</evidence>
<feature type="chain" id="PRO_5045565838" evidence="14">
    <location>
        <begin position="20"/>
        <end position="814"/>
    </location>
</feature>
<keyword evidence="17" id="KW-0675">Receptor</keyword>
<keyword evidence="5 12" id="KW-0812">Transmembrane</keyword>
<evidence type="ECO:0000256" key="6">
    <source>
        <dbReference type="ARBA" id="ARBA00022729"/>
    </source>
</evidence>
<accession>A0ABT8RGC5</accession>
<evidence type="ECO:0000259" key="15">
    <source>
        <dbReference type="Pfam" id="PF00593"/>
    </source>
</evidence>
<evidence type="ECO:0000256" key="8">
    <source>
        <dbReference type="ARBA" id="ARBA00023065"/>
    </source>
</evidence>
<dbReference type="InterPro" id="IPR008969">
    <property type="entry name" value="CarboxyPept-like_regulatory"/>
</dbReference>
<evidence type="ECO:0000313" key="18">
    <source>
        <dbReference type="Proteomes" id="UP001168528"/>
    </source>
</evidence>
<dbReference type="Pfam" id="PF00593">
    <property type="entry name" value="TonB_dep_Rec_b-barrel"/>
    <property type="match status" value="1"/>
</dbReference>
<keyword evidence="11 12" id="KW-0998">Cell outer membrane</keyword>
<feature type="domain" description="TonB-dependent receptor-like beta-barrel" evidence="15">
    <location>
        <begin position="345"/>
        <end position="772"/>
    </location>
</feature>
<keyword evidence="9 13" id="KW-0798">TonB box</keyword>
<dbReference type="InterPro" id="IPR000531">
    <property type="entry name" value="Beta-barrel_TonB"/>
</dbReference>
<dbReference type="InterPro" id="IPR037066">
    <property type="entry name" value="Plug_dom_sf"/>
</dbReference>
<evidence type="ECO:0000256" key="10">
    <source>
        <dbReference type="ARBA" id="ARBA00023136"/>
    </source>
</evidence>
<evidence type="ECO:0000256" key="11">
    <source>
        <dbReference type="ARBA" id="ARBA00023237"/>
    </source>
</evidence>
<evidence type="ECO:0000256" key="1">
    <source>
        <dbReference type="ARBA" id="ARBA00004571"/>
    </source>
</evidence>
<evidence type="ECO:0000256" key="14">
    <source>
        <dbReference type="SAM" id="SignalP"/>
    </source>
</evidence>
<keyword evidence="7" id="KW-0408">Iron</keyword>
<keyword evidence="4" id="KW-0410">Iron transport</keyword>
<proteinExistence type="inferred from homology"/>
<dbReference type="PANTHER" id="PTHR32552">
    <property type="entry name" value="FERRICHROME IRON RECEPTOR-RELATED"/>
    <property type="match status" value="1"/>
</dbReference>
<dbReference type="SUPFAM" id="SSF56935">
    <property type="entry name" value="Porins"/>
    <property type="match status" value="1"/>
</dbReference>
<evidence type="ECO:0000259" key="16">
    <source>
        <dbReference type="Pfam" id="PF07715"/>
    </source>
</evidence>
<dbReference type="Gene3D" id="2.60.40.1120">
    <property type="entry name" value="Carboxypeptidase-like, regulatory domain"/>
    <property type="match status" value="1"/>
</dbReference>
<evidence type="ECO:0000256" key="3">
    <source>
        <dbReference type="ARBA" id="ARBA00022452"/>
    </source>
</evidence>
<evidence type="ECO:0000256" key="5">
    <source>
        <dbReference type="ARBA" id="ARBA00022692"/>
    </source>
</evidence>
<dbReference type="Gene3D" id="2.170.130.10">
    <property type="entry name" value="TonB-dependent receptor, plug domain"/>
    <property type="match status" value="1"/>
</dbReference>
<dbReference type="Pfam" id="PF13715">
    <property type="entry name" value="CarbopepD_reg_2"/>
    <property type="match status" value="1"/>
</dbReference>
<dbReference type="Pfam" id="PF07715">
    <property type="entry name" value="Plug"/>
    <property type="match status" value="1"/>
</dbReference>
<keyword evidence="2 12" id="KW-0813">Transport</keyword>
<feature type="domain" description="TonB-dependent receptor plug" evidence="16">
    <location>
        <begin position="115"/>
        <end position="223"/>
    </location>
</feature>
<dbReference type="Proteomes" id="UP001168528">
    <property type="component" value="Unassembled WGS sequence"/>
</dbReference>
<comment type="caution">
    <text evidence="17">The sequence shown here is derived from an EMBL/GenBank/DDBJ whole genome shotgun (WGS) entry which is preliminary data.</text>
</comment>
<keyword evidence="6 14" id="KW-0732">Signal</keyword>
<evidence type="ECO:0000256" key="2">
    <source>
        <dbReference type="ARBA" id="ARBA00022448"/>
    </source>
</evidence>
<protein>
    <submittedName>
        <fullName evidence="17">TonB-dependent receptor</fullName>
    </submittedName>
</protein>
<dbReference type="RefSeq" id="WP_302041962.1">
    <property type="nucleotide sequence ID" value="NZ_JAUKPO010000045.1"/>
</dbReference>
<dbReference type="SUPFAM" id="SSF49464">
    <property type="entry name" value="Carboxypeptidase regulatory domain-like"/>
    <property type="match status" value="1"/>
</dbReference>
<name>A0ABT8RGC5_9BACT</name>
<keyword evidence="10 12" id="KW-0472">Membrane</keyword>
<organism evidence="17 18">
    <name type="scientific">Rhodocytophaga aerolata</name>
    <dbReference type="NCBI Taxonomy" id="455078"/>
    <lineage>
        <taxon>Bacteria</taxon>
        <taxon>Pseudomonadati</taxon>
        <taxon>Bacteroidota</taxon>
        <taxon>Cytophagia</taxon>
        <taxon>Cytophagales</taxon>
        <taxon>Rhodocytophagaceae</taxon>
        <taxon>Rhodocytophaga</taxon>
    </lineage>
</organism>
<keyword evidence="18" id="KW-1185">Reference proteome</keyword>
<comment type="subcellular location">
    <subcellularLocation>
        <location evidence="1 12">Cell outer membrane</location>
        <topology evidence="1 12">Multi-pass membrane protein</topology>
    </subcellularLocation>
</comment>
<evidence type="ECO:0000256" key="12">
    <source>
        <dbReference type="PROSITE-ProRule" id="PRU01360"/>
    </source>
</evidence>
<keyword evidence="3 12" id="KW-1134">Transmembrane beta strand</keyword>
<dbReference type="PANTHER" id="PTHR32552:SF68">
    <property type="entry name" value="FERRICHROME OUTER MEMBRANE TRANSPORTER_PHAGE RECEPTOR"/>
    <property type="match status" value="1"/>
</dbReference>
<dbReference type="PROSITE" id="PS52016">
    <property type="entry name" value="TONB_DEPENDENT_REC_3"/>
    <property type="match status" value="1"/>
</dbReference>
<evidence type="ECO:0000313" key="17">
    <source>
        <dbReference type="EMBL" id="MDO1451162.1"/>
    </source>
</evidence>
<dbReference type="Gene3D" id="2.40.170.20">
    <property type="entry name" value="TonB-dependent receptor, beta-barrel domain"/>
    <property type="match status" value="1"/>
</dbReference>
<comment type="similarity">
    <text evidence="12 13">Belongs to the TonB-dependent receptor family.</text>
</comment>
<keyword evidence="8" id="KW-0406">Ion transport</keyword>
<dbReference type="InterPro" id="IPR036942">
    <property type="entry name" value="Beta-barrel_TonB_sf"/>
</dbReference>
<dbReference type="InterPro" id="IPR012910">
    <property type="entry name" value="Plug_dom"/>
</dbReference>
<dbReference type="InterPro" id="IPR039426">
    <property type="entry name" value="TonB-dep_rcpt-like"/>
</dbReference>
<evidence type="ECO:0000256" key="7">
    <source>
        <dbReference type="ARBA" id="ARBA00023004"/>
    </source>
</evidence>